<feature type="compositionally biased region" description="Acidic residues" evidence="6">
    <location>
        <begin position="24"/>
        <end position="38"/>
    </location>
</feature>
<keyword evidence="5" id="KW-0539">Nucleus</keyword>
<evidence type="ECO:0000259" key="7">
    <source>
        <dbReference type="Pfam" id="PF05460"/>
    </source>
</evidence>
<dbReference type="Pfam" id="PF05460">
    <property type="entry name" value="ORC6"/>
    <property type="match status" value="1"/>
</dbReference>
<comment type="caution">
    <text evidence="8">The sequence shown here is derived from an EMBL/GenBank/DDBJ whole genome shotgun (WGS) entry which is preliminary data.</text>
</comment>
<reference evidence="8" key="2">
    <citation type="submission" date="2021-01" db="EMBL/GenBank/DDBJ databases">
        <authorList>
            <person name="Schikora-Tamarit M.A."/>
        </authorList>
    </citation>
    <scope>NUCLEOTIDE SEQUENCE</scope>
    <source>
        <strain evidence="8">CBS2887</strain>
    </source>
</reference>
<dbReference type="AlphaFoldDB" id="A0A9P8TL00"/>
<evidence type="ECO:0000256" key="3">
    <source>
        <dbReference type="ARBA" id="ARBA00022705"/>
    </source>
</evidence>
<comment type="similarity">
    <text evidence="2">Belongs to the ORC6 family.</text>
</comment>
<dbReference type="OrthoDB" id="5367324at2759"/>
<proteinExistence type="inferred from homology"/>
<evidence type="ECO:0000313" key="9">
    <source>
        <dbReference type="Proteomes" id="UP000774326"/>
    </source>
</evidence>
<dbReference type="InterPro" id="IPR008721">
    <property type="entry name" value="ORC6_cyclin_first"/>
</dbReference>
<feature type="compositionally biased region" description="Low complexity" evidence="6">
    <location>
        <begin position="273"/>
        <end position="289"/>
    </location>
</feature>
<feature type="region of interest" description="Disordered" evidence="6">
    <location>
        <begin position="186"/>
        <end position="251"/>
    </location>
</feature>
<evidence type="ECO:0000256" key="5">
    <source>
        <dbReference type="ARBA" id="ARBA00023242"/>
    </source>
</evidence>
<feature type="compositionally biased region" description="Polar residues" evidence="6">
    <location>
        <begin position="186"/>
        <end position="219"/>
    </location>
</feature>
<reference evidence="8" key="1">
    <citation type="journal article" date="2021" name="Open Biol.">
        <title>Shared evolutionary footprints suggest mitochondrial oxidative damage underlies multiple complex I losses in fungi.</title>
        <authorList>
            <person name="Schikora-Tamarit M.A."/>
            <person name="Marcet-Houben M."/>
            <person name="Nosek J."/>
            <person name="Gabaldon T."/>
        </authorList>
    </citation>
    <scope>NUCLEOTIDE SEQUENCE</scope>
    <source>
        <strain evidence="8">CBS2887</strain>
    </source>
</reference>
<organism evidence="8 9">
    <name type="scientific">Wickerhamomyces pijperi</name>
    <name type="common">Yeast</name>
    <name type="synonym">Pichia pijperi</name>
    <dbReference type="NCBI Taxonomy" id="599730"/>
    <lineage>
        <taxon>Eukaryota</taxon>
        <taxon>Fungi</taxon>
        <taxon>Dikarya</taxon>
        <taxon>Ascomycota</taxon>
        <taxon>Saccharomycotina</taxon>
        <taxon>Saccharomycetes</taxon>
        <taxon>Phaffomycetales</taxon>
        <taxon>Wickerhamomycetaceae</taxon>
        <taxon>Wickerhamomyces</taxon>
    </lineage>
</organism>
<feature type="domain" description="ORC6 first cyclin-like" evidence="7">
    <location>
        <begin position="103"/>
        <end position="186"/>
    </location>
</feature>
<keyword evidence="4" id="KW-0238">DNA-binding</keyword>
<dbReference type="Proteomes" id="UP000774326">
    <property type="component" value="Unassembled WGS sequence"/>
</dbReference>
<evidence type="ECO:0000256" key="1">
    <source>
        <dbReference type="ARBA" id="ARBA00004123"/>
    </source>
</evidence>
<accession>A0A9P8TL00</accession>
<dbReference type="EMBL" id="JAEUBG010003893">
    <property type="protein sequence ID" value="KAH3682161.1"/>
    <property type="molecule type" value="Genomic_DNA"/>
</dbReference>
<protein>
    <recommendedName>
        <fullName evidence="7">ORC6 first cyclin-like domain-containing protein</fullName>
    </recommendedName>
</protein>
<gene>
    <name evidence="8" type="ORF">WICPIJ_006873</name>
</gene>
<dbReference type="GO" id="GO:0005664">
    <property type="term" value="C:nuclear origin of replication recognition complex"/>
    <property type="evidence" value="ECO:0007669"/>
    <property type="project" value="InterPro"/>
</dbReference>
<feature type="compositionally biased region" description="Low complexity" evidence="6">
    <location>
        <begin position="1"/>
        <end position="23"/>
    </location>
</feature>
<dbReference type="GO" id="GO:0006260">
    <property type="term" value="P:DNA replication"/>
    <property type="evidence" value="ECO:0007669"/>
    <property type="project" value="UniProtKB-KW"/>
</dbReference>
<evidence type="ECO:0000256" key="2">
    <source>
        <dbReference type="ARBA" id="ARBA00010840"/>
    </source>
</evidence>
<evidence type="ECO:0000256" key="4">
    <source>
        <dbReference type="ARBA" id="ARBA00023125"/>
    </source>
</evidence>
<evidence type="ECO:0000313" key="8">
    <source>
        <dbReference type="EMBL" id="KAH3682161.1"/>
    </source>
</evidence>
<comment type="subcellular location">
    <subcellularLocation>
        <location evidence="1">Nucleus</location>
    </subcellularLocation>
</comment>
<feature type="region of interest" description="Disordered" evidence="6">
    <location>
        <begin position="269"/>
        <end position="309"/>
    </location>
</feature>
<keyword evidence="9" id="KW-1185">Reference proteome</keyword>
<name>A0A9P8TL00_WICPI</name>
<evidence type="ECO:0000256" key="6">
    <source>
        <dbReference type="SAM" id="MobiDB-lite"/>
    </source>
</evidence>
<feature type="compositionally biased region" description="Basic and acidic residues" evidence="6">
    <location>
        <begin position="291"/>
        <end position="300"/>
    </location>
</feature>
<sequence>MVPIGSSGEFSGMTSSSASSCSESESESEDESESESESELSFVVDSVTDAADAAEAAACCRIKSKGSKGCSVEICSDSSSCLASVSELLPVTDIMNSVLESVLHDVLPTVHTLPANLKTETSNLYNRSRSIIPLRPNEESARYHICAILAVNKFKNELNVLGPSIDRVPLPPKTTRAFINMFNQQLNRGVRSTNSSPSKNRSPTKSLTGSPTKGRSPITNIHDMRDLLKTPRKRGRPPKNPLSQSQSPHKIKSPFMQRLEHASGSLIMNDITSPNLSSSPSKSASGTSPLRKGEIYRDPEPGDTNNPFLDSQAHEISIFDSSTLTKSQFKTLNSQEIITLCNKFQLPHHIVPHILSTFQKYHSTASNEWMILCGLILNCYFIIHHQGIKLHLGSKSKIIKTMFDLQNGGLLLSEMKKGISLVYGLIEFAGWFKKLSVEYGCTGDKQLQRNRINEESFITQSWKFVEEGNSGKRDFEEWLSAMKLEITENLGENNRE</sequence>
<keyword evidence="3" id="KW-0235">DNA replication</keyword>
<dbReference type="GO" id="GO:0003677">
    <property type="term" value="F:DNA binding"/>
    <property type="evidence" value="ECO:0007669"/>
    <property type="project" value="UniProtKB-KW"/>
</dbReference>
<feature type="region of interest" description="Disordered" evidence="6">
    <location>
        <begin position="1"/>
        <end position="41"/>
    </location>
</feature>